<dbReference type="KEGG" id="vg:19526281"/>
<keyword evidence="2" id="KW-1185">Reference proteome</keyword>
<sequence>MTEIYRNYIVSKRIKETPANFFDAVLDLHAKTEFINLTYREYDGALYTHVCRVVEVCDRVLIIERLPHAYEVETGAPAGKLIDTIVKMDAIVKLEKRQYVNDSVYDKYYTALWDEMDDAEGLNRFIEDL</sequence>
<evidence type="ECO:0000313" key="2">
    <source>
        <dbReference type="Proteomes" id="UP000026900"/>
    </source>
</evidence>
<reference evidence="2" key="1">
    <citation type="submission" date="2014-09" db="EMBL/GenBank/DDBJ databases">
        <authorList>
            <person name="Sauder A.B."/>
            <person name="McKenzie Q.R."/>
            <person name="Temple L.M."/>
            <person name="Alexis B.K."/>
            <person name="Al-Atrache Z."/>
            <person name="Lewis L.O."/>
            <person name="Loesser-Casey K.E."/>
            <person name="Mitchell K.J."/>
        </authorList>
    </citation>
    <scope>NUCLEOTIDE SEQUENCE [LARGE SCALE GENOMIC DNA]</scope>
</reference>
<proteinExistence type="predicted"/>
<accession>A0A024B0Z8</accession>
<name>A0A024B0Z8_9CAUD</name>
<dbReference type="GeneID" id="19526281"/>
<dbReference type="EMBL" id="KJ489399">
    <property type="protein sequence ID" value="AHZ10299.1"/>
    <property type="molecule type" value="Genomic_DNA"/>
</dbReference>
<protein>
    <submittedName>
        <fullName evidence="1">Uncharacterized protein</fullName>
    </submittedName>
</protein>
<evidence type="ECO:0000313" key="1">
    <source>
        <dbReference type="EMBL" id="AHZ10299.1"/>
    </source>
</evidence>
<dbReference type="Proteomes" id="UP000026900">
    <property type="component" value="Segment"/>
</dbReference>
<organism evidence="1 2">
    <name type="scientific">Bacillus phage Hakuna</name>
    <dbReference type="NCBI Taxonomy" id="1486659"/>
    <lineage>
        <taxon>Viruses</taxon>
        <taxon>Duplodnaviria</taxon>
        <taxon>Heunggongvirae</taxon>
        <taxon>Uroviricota</taxon>
        <taxon>Caudoviricetes</taxon>
        <taxon>Herelleviridae</taxon>
        <taxon>Bastillevirinae</taxon>
        <taxon>Wphvirus</taxon>
        <taxon>Wphvirus hakuna</taxon>
    </lineage>
</organism>
<dbReference type="RefSeq" id="YP_009036730.1">
    <property type="nucleotide sequence ID" value="NC_024213.1"/>
</dbReference>